<evidence type="ECO:0008006" key="4">
    <source>
        <dbReference type="Google" id="ProtNLM"/>
    </source>
</evidence>
<keyword evidence="3" id="KW-1185">Reference proteome</keyword>
<dbReference type="RefSeq" id="WP_213244739.1">
    <property type="nucleotide sequence ID" value="NZ_CP045806.1"/>
</dbReference>
<proteinExistence type="predicted"/>
<dbReference type="Proteomes" id="UP001059836">
    <property type="component" value="Chromosome"/>
</dbReference>
<feature type="region of interest" description="Disordered" evidence="1">
    <location>
        <begin position="134"/>
        <end position="158"/>
    </location>
</feature>
<evidence type="ECO:0000313" key="2">
    <source>
        <dbReference type="EMBL" id="QHN36486.1"/>
    </source>
</evidence>
<name>A0ABX6IMC1_9ACTN</name>
<evidence type="ECO:0000313" key="3">
    <source>
        <dbReference type="Proteomes" id="UP001059836"/>
    </source>
</evidence>
<organism evidence="2 3">
    <name type="scientific">Gordonia pseudamarae</name>
    <dbReference type="NCBI Taxonomy" id="2831662"/>
    <lineage>
        <taxon>Bacteria</taxon>
        <taxon>Bacillati</taxon>
        <taxon>Actinomycetota</taxon>
        <taxon>Actinomycetes</taxon>
        <taxon>Mycobacteriales</taxon>
        <taxon>Gordoniaceae</taxon>
        <taxon>Gordonia</taxon>
    </lineage>
</organism>
<gene>
    <name evidence="2" type="ORF">GII31_17920</name>
</gene>
<accession>A0ABX6IMC1</accession>
<dbReference type="EMBL" id="CP045809">
    <property type="protein sequence ID" value="QHN36486.1"/>
    <property type="molecule type" value="Genomic_DNA"/>
</dbReference>
<protein>
    <recommendedName>
        <fullName evidence="4">EF-hand domain-containing protein</fullName>
    </recommendedName>
</protein>
<sequence length="158" mass="16541">MTQAYDANGDGIYDSYATDTNGDGYAETIHLDQNQDGYIDGAGVDANADGYMETVGGDFNQDGRYETVVTNGVTYVDTDGDGLADTQQTTYSNGDYTMTGDTFAPSGVVGGTPSYDGVGGLVVDMAGQSGTAAWSDGDYDGDGIYDSQDSYPSNPEYY</sequence>
<reference evidence="2" key="1">
    <citation type="journal article" date="2021" name="Nat. Microbiol.">
        <title>Cocultivation of an ultrasmall environmental parasitic bacterium with lytic ability against bacteria associated with wastewater foams.</title>
        <authorList>
            <person name="Batinovic S."/>
            <person name="Rose J.J.A."/>
            <person name="Ratcliffe J."/>
            <person name="Seviour R.J."/>
            <person name="Petrovski S."/>
        </authorList>
    </citation>
    <scope>NUCLEOTIDE SEQUENCE</scope>
    <source>
        <strain evidence="2">CON9</strain>
    </source>
</reference>
<evidence type="ECO:0000256" key="1">
    <source>
        <dbReference type="SAM" id="MobiDB-lite"/>
    </source>
</evidence>